<dbReference type="Gene3D" id="1.20.1250.20">
    <property type="entry name" value="MFS general substrate transporter like domains"/>
    <property type="match status" value="1"/>
</dbReference>
<dbReference type="InterPro" id="IPR003663">
    <property type="entry name" value="Sugar/inositol_transpt"/>
</dbReference>
<accession>A0A813WKN4</accession>
<comment type="similarity">
    <text evidence="2 6">Belongs to the major facilitator superfamily. Sugar transporter (TC 2.A.1.1) family.</text>
</comment>
<evidence type="ECO:0000259" key="8">
    <source>
        <dbReference type="PROSITE" id="PS50850"/>
    </source>
</evidence>
<dbReference type="InterPro" id="IPR005829">
    <property type="entry name" value="Sugar_transporter_CS"/>
</dbReference>
<evidence type="ECO:0000313" key="11">
    <source>
        <dbReference type="Proteomes" id="UP000663845"/>
    </source>
</evidence>
<feature type="transmembrane region" description="Helical" evidence="7">
    <location>
        <begin position="210"/>
        <end position="229"/>
    </location>
</feature>
<feature type="transmembrane region" description="Helical" evidence="7">
    <location>
        <begin position="461"/>
        <end position="480"/>
    </location>
</feature>
<dbReference type="InterPro" id="IPR036259">
    <property type="entry name" value="MFS_trans_sf"/>
</dbReference>
<dbReference type="PANTHER" id="PTHR48022:SF2">
    <property type="entry name" value="PLASTIDIC GLUCOSE TRANSPORTER 4"/>
    <property type="match status" value="1"/>
</dbReference>
<dbReference type="Pfam" id="PF00083">
    <property type="entry name" value="Sugar_tr"/>
    <property type="match status" value="1"/>
</dbReference>
<comment type="caution">
    <text evidence="9">The sequence shown here is derived from an EMBL/GenBank/DDBJ whole genome shotgun (WGS) entry which is preliminary data.</text>
</comment>
<dbReference type="GO" id="GO:0005351">
    <property type="term" value="F:carbohydrate:proton symporter activity"/>
    <property type="evidence" value="ECO:0007669"/>
    <property type="project" value="TreeGrafter"/>
</dbReference>
<dbReference type="NCBIfam" id="TIGR00879">
    <property type="entry name" value="SP"/>
    <property type="match status" value="1"/>
</dbReference>
<keyword evidence="5 7" id="KW-0472">Membrane</keyword>
<dbReference type="GO" id="GO:0016020">
    <property type="term" value="C:membrane"/>
    <property type="evidence" value="ECO:0007669"/>
    <property type="project" value="UniProtKB-SubCell"/>
</dbReference>
<evidence type="ECO:0000256" key="5">
    <source>
        <dbReference type="ARBA" id="ARBA00023136"/>
    </source>
</evidence>
<dbReference type="AlphaFoldDB" id="A0A813WKN4"/>
<comment type="subcellular location">
    <subcellularLocation>
        <location evidence="1">Membrane</location>
        <topology evidence="1">Multi-pass membrane protein</topology>
    </subcellularLocation>
</comment>
<feature type="domain" description="Major facilitator superfamily (MFS) profile" evidence="8">
    <location>
        <begin position="59"/>
        <end position="514"/>
    </location>
</feature>
<keyword evidence="6" id="KW-0813">Transport</keyword>
<evidence type="ECO:0000256" key="4">
    <source>
        <dbReference type="ARBA" id="ARBA00022989"/>
    </source>
</evidence>
<feature type="transmembrane region" description="Helical" evidence="7">
    <location>
        <begin position="115"/>
        <end position="139"/>
    </location>
</feature>
<dbReference type="InterPro" id="IPR005828">
    <property type="entry name" value="MFS_sugar_transport-like"/>
</dbReference>
<evidence type="ECO:0000256" key="3">
    <source>
        <dbReference type="ARBA" id="ARBA00022692"/>
    </source>
</evidence>
<organism evidence="9 11">
    <name type="scientific">Adineta steineri</name>
    <dbReference type="NCBI Taxonomy" id="433720"/>
    <lineage>
        <taxon>Eukaryota</taxon>
        <taxon>Metazoa</taxon>
        <taxon>Spiralia</taxon>
        <taxon>Gnathifera</taxon>
        <taxon>Rotifera</taxon>
        <taxon>Eurotatoria</taxon>
        <taxon>Bdelloidea</taxon>
        <taxon>Adinetida</taxon>
        <taxon>Adinetidae</taxon>
        <taxon>Adineta</taxon>
    </lineage>
</organism>
<dbReference type="SUPFAM" id="SSF103473">
    <property type="entry name" value="MFS general substrate transporter"/>
    <property type="match status" value="1"/>
</dbReference>
<feature type="transmembrane region" description="Helical" evidence="7">
    <location>
        <begin position="356"/>
        <end position="378"/>
    </location>
</feature>
<reference evidence="9" key="1">
    <citation type="submission" date="2021-02" db="EMBL/GenBank/DDBJ databases">
        <authorList>
            <person name="Nowell W R."/>
        </authorList>
    </citation>
    <scope>NUCLEOTIDE SEQUENCE</scope>
</reference>
<proteinExistence type="inferred from homology"/>
<evidence type="ECO:0000256" key="7">
    <source>
        <dbReference type="SAM" id="Phobius"/>
    </source>
</evidence>
<name>A0A813WKN4_9BILA</name>
<feature type="transmembrane region" description="Helical" evidence="7">
    <location>
        <begin position="486"/>
        <end position="510"/>
    </location>
</feature>
<feature type="transmembrane region" description="Helical" evidence="7">
    <location>
        <begin position="172"/>
        <end position="198"/>
    </location>
</feature>
<dbReference type="PRINTS" id="PR00171">
    <property type="entry name" value="SUGRTRNSPORT"/>
</dbReference>
<evidence type="ECO:0000313" key="9">
    <source>
        <dbReference type="EMBL" id="CAF0859280.1"/>
    </source>
</evidence>
<feature type="transmembrane region" description="Helical" evidence="7">
    <location>
        <begin position="241"/>
        <end position="261"/>
    </location>
</feature>
<dbReference type="Proteomes" id="UP000663844">
    <property type="component" value="Unassembled WGS sequence"/>
</dbReference>
<dbReference type="PROSITE" id="PS00216">
    <property type="entry name" value="SUGAR_TRANSPORT_1"/>
    <property type="match status" value="1"/>
</dbReference>
<protein>
    <recommendedName>
        <fullName evidence="8">Major facilitator superfamily (MFS) profile domain-containing protein</fullName>
    </recommendedName>
</protein>
<dbReference type="InterPro" id="IPR020846">
    <property type="entry name" value="MFS_dom"/>
</dbReference>
<feature type="transmembrane region" description="Helical" evidence="7">
    <location>
        <begin position="146"/>
        <end position="166"/>
    </location>
</feature>
<evidence type="ECO:0000256" key="6">
    <source>
        <dbReference type="RuleBase" id="RU003346"/>
    </source>
</evidence>
<evidence type="ECO:0000313" key="10">
    <source>
        <dbReference type="EMBL" id="CAF3921768.1"/>
    </source>
</evidence>
<feature type="transmembrane region" description="Helical" evidence="7">
    <location>
        <begin position="385"/>
        <end position="404"/>
    </location>
</feature>
<evidence type="ECO:0000256" key="1">
    <source>
        <dbReference type="ARBA" id="ARBA00004141"/>
    </source>
</evidence>
<feature type="transmembrane region" description="Helical" evidence="7">
    <location>
        <begin position="54"/>
        <end position="72"/>
    </location>
</feature>
<dbReference type="PROSITE" id="PS50850">
    <property type="entry name" value="MFS"/>
    <property type="match status" value="1"/>
</dbReference>
<keyword evidence="4 7" id="KW-1133">Transmembrane helix</keyword>
<feature type="transmembrane region" description="Helical" evidence="7">
    <location>
        <begin position="322"/>
        <end position="344"/>
    </location>
</feature>
<dbReference type="Proteomes" id="UP000663845">
    <property type="component" value="Unassembled WGS sequence"/>
</dbReference>
<dbReference type="InterPro" id="IPR050360">
    <property type="entry name" value="MFS_Sugar_Transporters"/>
</dbReference>
<dbReference type="EMBL" id="CAJNOG010000056">
    <property type="protein sequence ID" value="CAF0859280.1"/>
    <property type="molecule type" value="Genomic_DNA"/>
</dbReference>
<gene>
    <name evidence="9" type="ORF">JYZ213_LOCUS8340</name>
    <name evidence="10" type="ORF">OXD698_LOCUS25062</name>
</gene>
<keyword evidence="3 7" id="KW-0812">Transmembrane</keyword>
<feature type="transmembrane region" description="Helical" evidence="7">
    <location>
        <begin position="424"/>
        <end position="449"/>
    </location>
</feature>
<dbReference type="EMBL" id="CAJOAZ010002364">
    <property type="protein sequence ID" value="CAF3921768.1"/>
    <property type="molecule type" value="Genomic_DNA"/>
</dbReference>
<evidence type="ECO:0000256" key="2">
    <source>
        <dbReference type="ARBA" id="ARBA00010992"/>
    </source>
</evidence>
<dbReference type="PANTHER" id="PTHR48022">
    <property type="entry name" value="PLASTIDIC GLUCOSE TRANSPORTER 4"/>
    <property type="match status" value="1"/>
</dbReference>
<dbReference type="FunFam" id="1.20.1250.20:FF:000129">
    <property type="entry name" value="Major Facilitator Superfamily (MFS)"/>
    <property type="match status" value="1"/>
</dbReference>
<sequence length="564" mass="62257">MSIEPENETDEYRNDILMEPTNEIDQSINKMSIEQDDEIHHHHQHTNIPSKKPYFAILLAAFSSLGGWFFGYDQGVTGGIVVMSSFKNDFCIDVYGNATECNLPISDLPSGYRQFLVLFTLLYNVGCFLGAVFISSFVAERFGRRAIIFTASVLFLSGTSMVIFPPGKSKGIMILILIGRIVEGTGVGCSSFSCPLYASEIAPTKIRGMLSGFMQMTVVTGLFVANMVNLGLKDHKWGWRLANGVILIAPIIIMTGIFFCPESPRWLFRRKGRDAAEKSLKRIRKSDDVNAELDAIDDAIKLEGNQVSLKELFTTKKMLQRLGIGVGIHILQQATGINPIFTFGGIIYENILGKGIISLIVLSGTNLLSTIPALFLFDRLGRRKLLIFAGLAMSLAHIVAATVFVTGCTTSSSNVVTCQTSSGIIMLVATAIFVAFFAISWGPIAWIYAAEIFPLNVRARAVSITTGSNWFMGTIMSYILELITPLGYHGVFYLFSGLTLLAVVFVYLFCPETRGVMLEDIDEEFANFKLKNRTIVKILRKPCQRNGKSMATVDVIGTNDDLRY</sequence>